<proteinExistence type="predicted"/>
<evidence type="ECO:0000313" key="2">
    <source>
        <dbReference type="Proteomes" id="UP001143910"/>
    </source>
</evidence>
<organism evidence="1 2">
    <name type="scientific">Zarea fungicola</name>
    <dbReference type="NCBI Taxonomy" id="93591"/>
    <lineage>
        <taxon>Eukaryota</taxon>
        <taxon>Fungi</taxon>
        <taxon>Dikarya</taxon>
        <taxon>Ascomycota</taxon>
        <taxon>Pezizomycotina</taxon>
        <taxon>Sordariomycetes</taxon>
        <taxon>Hypocreomycetidae</taxon>
        <taxon>Hypocreales</taxon>
        <taxon>Cordycipitaceae</taxon>
        <taxon>Zarea</taxon>
    </lineage>
</organism>
<reference evidence="1" key="1">
    <citation type="submission" date="2022-08" db="EMBL/GenBank/DDBJ databases">
        <title>Genome Sequence of Lecanicillium fungicola.</title>
        <authorList>
            <person name="Buettner E."/>
        </authorList>
    </citation>
    <scope>NUCLEOTIDE SEQUENCE</scope>
    <source>
        <strain evidence="1">Babe33</strain>
    </source>
</reference>
<comment type="caution">
    <text evidence="1">The sequence shown here is derived from an EMBL/GenBank/DDBJ whole genome shotgun (WGS) entry which is preliminary data.</text>
</comment>
<dbReference type="EMBL" id="JANJQO010000365">
    <property type="protein sequence ID" value="KAJ2978547.1"/>
    <property type="molecule type" value="Genomic_DNA"/>
</dbReference>
<dbReference type="Proteomes" id="UP001143910">
    <property type="component" value="Unassembled WGS sequence"/>
</dbReference>
<name>A0ACC1NGT8_9HYPO</name>
<keyword evidence="2" id="KW-1185">Reference proteome</keyword>
<accession>A0ACC1NGT8</accession>
<gene>
    <name evidence="1" type="ORF">NQ176_g3761</name>
</gene>
<evidence type="ECO:0000313" key="1">
    <source>
        <dbReference type="EMBL" id="KAJ2978547.1"/>
    </source>
</evidence>
<protein>
    <submittedName>
        <fullName evidence="1">Uncharacterized protein</fullName>
    </submittedName>
</protein>
<sequence length="212" mass="23184">MIPGFEIRRATPEDAPALALVNCIAFDKSNIMWKQLFKDVDQDDVIELVIGLIRKRMADGNVTFHVAVEKETNTIVGGGGLAVPMKKPDTQFKPKMPAKVNEKLAAHFFNNVLTSSKSQGYDPEKHCHRVGAFVLPEYQRKGLGSALTREGNAIADDAGAPTYVVTYDAAVRMFEGSGFVQLGHLDTDLEEFGGLPNVTSRTYALVRETPSS</sequence>